<gene>
    <name evidence="1" type="ordered locus">Bind_3034</name>
</gene>
<dbReference type="RefSeq" id="WP_012385945.1">
    <property type="nucleotide sequence ID" value="NC_010581.1"/>
</dbReference>
<reference evidence="1 2" key="2">
    <citation type="journal article" date="2010" name="J. Bacteriol.">
        <title>Complete genome sequence of Beijerinckia indica subsp. indica.</title>
        <authorList>
            <person name="Tamas I."/>
            <person name="Dedysh S.N."/>
            <person name="Liesack W."/>
            <person name="Stott M.B."/>
            <person name="Alam M."/>
            <person name="Murrell J.C."/>
            <person name="Dunfield P.F."/>
        </authorList>
    </citation>
    <scope>NUCLEOTIDE SEQUENCE [LARGE SCALE GENOMIC DNA]</scope>
    <source>
        <strain evidence="2">ATCC 9039 / DSM 1715 / NCIMB 8712</strain>
    </source>
</reference>
<evidence type="ECO:0000313" key="1">
    <source>
        <dbReference type="EMBL" id="ACB96596.1"/>
    </source>
</evidence>
<evidence type="ECO:0000313" key="2">
    <source>
        <dbReference type="Proteomes" id="UP000001695"/>
    </source>
</evidence>
<protein>
    <submittedName>
        <fullName evidence="1">Uncharacterized protein</fullName>
    </submittedName>
</protein>
<sequence>MNIANMIPTLDDVGLANLRRNALRLESGDAGARQIEAACLLPLIDAEIERRSKSVKATPQLKKALVPKGKRKAYTI</sequence>
<dbReference type="Proteomes" id="UP000001695">
    <property type="component" value="Chromosome"/>
</dbReference>
<dbReference type="AlphaFoldDB" id="B2IBH0"/>
<dbReference type="OrthoDB" id="7193042at2"/>
<dbReference type="HOGENOM" id="CLU_2647202_0_0_5"/>
<accession>B2IBH0</accession>
<reference evidence="2" key="1">
    <citation type="submission" date="2008-03" db="EMBL/GenBank/DDBJ databases">
        <title>Complete sequence of chromosome of Beijerinckia indica subsp. indica ATCC 9039.</title>
        <authorList>
            <consortium name="US DOE Joint Genome Institute"/>
            <person name="Copeland A."/>
            <person name="Lucas S."/>
            <person name="Lapidus A."/>
            <person name="Glavina del Rio T."/>
            <person name="Dalin E."/>
            <person name="Tice H."/>
            <person name="Bruce D."/>
            <person name="Goodwin L."/>
            <person name="Pitluck S."/>
            <person name="LaButti K."/>
            <person name="Schmutz J."/>
            <person name="Larimer F."/>
            <person name="Land M."/>
            <person name="Hauser L."/>
            <person name="Kyrpides N."/>
            <person name="Mikhailova N."/>
            <person name="Dunfield P.F."/>
            <person name="Dedysh S.N."/>
            <person name="Liesack W."/>
            <person name="Saw J.H."/>
            <person name="Alam M."/>
            <person name="Chen Y."/>
            <person name="Murrell J.C."/>
            <person name="Richardson P."/>
        </authorList>
    </citation>
    <scope>NUCLEOTIDE SEQUENCE [LARGE SCALE GENOMIC DNA]</scope>
    <source>
        <strain evidence="2">ATCC 9039 / DSM 1715 / NCIMB 8712</strain>
    </source>
</reference>
<organism evidence="1 2">
    <name type="scientific">Beijerinckia indica subsp. indica (strain ATCC 9039 / DSM 1715 / NCIMB 8712)</name>
    <dbReference type="NCBI Taxonomy" id="395963"/>
    <lineage>
        <taxon>Bacteria</taxon>
        <taxon>Pseudomonadati</taxon>
        <taxon>Pseudomonadota</taxon>
        <taxon>Alphaproteobacteria</taxon>
        <taxon>Hyphomicrobiales</taxon>
        <taxon>Beijerinckiaceae</taxon>
        <taxon>Beijerinckia</taxon>
    </lineage>
</organism>
<dbReference type="KEGG" id="bid:Bind_3034"/>
<name>B2IBH0_BEII9</name>
<dbReference type="EMBL" id="CP001016">
    <property type="protein sequence ID" value="ACB96596.1"/>
    <property type="molecule type" value="Genomic_DNA"/>
</dbReference>
<keyword evidence="2" id="KW-1185">Reference proteome</keyword>
<proteinExistence type="predicted"/>
<dbReference type="eggNOG" id="ENOG502ZN43">
    <property type="taxonomic scope" value="Bacteria"/>
</dbReference>